<sequence length="381" mass="40464">MTILCYVSGRIDPTHFFYNMVVVFDEVPDLYSLRRAIEQRSHEDGLCPDGTEYTIADIEVLDFRINAWVNLESRGQLYSGCFLTAIRDVASSTSAGAVDTTSRTSMQRVLGFAVNAQRMFEALDIDGEGLLKLKGFLRVLRHDIEYAVDAMGFLDEDAAGVVTFQQFLLKYHDTANTPFFRTLKNRIENAGREITDPHADPNATTVGPNGSMSTAISNETGAAIAPPKLQRSSSLGLAEKTAAAVAEVTSNPEDDSDGARASPTDSDLPLANPSKYVDDAESVAETAHSMSPRGRSGRRGGPSSNLRGIFSSAAIPPAAVHMKSPSARGSPPLSPSQAGGGPTLSQETSSLTASSLRKVSTTLGLASMKGGAGSLRSLGKQ</sequence>
<feature type="compositionally biased region" description="Polar residues" evidence="1">
    <location>
        <begin position="202"/>
        <end position="216"/>
    </location>
</feature>
<evidence type="ECO:0008006" key="4">
    <source>
        <dbReference type="Google" id="ProtNLM"/>
    </source>
</evidence>
<dbReference type="VEuPathDB" id="TriTrypDB:BSAL_28825"/>
<proteinExistence type="predicted"/>
<accession>A0A0S4JH29</accession>
<organism evidence="2 3">
    <name type="scientific">Bodo saltans</name>
    <name type="common">Flagellated protozoan</name>
    <dbReference type="NCBI Taxonomy" id="75058"/>
    <lineage>
        <taxon>Eukaryota</taxon>
        <taxon>Discoba</taxon>
        <taxon>Euglenozoa</taxon>
        <taxon>Kinetoplastea</taxon>
        <taxon>Metakinetoplastina</taxon>
        <taxon>Eubodonida</taxon>
        <taxon>Bodonidae</taxon>
        <taxon>Bodo</taxon>
    </lineage>
</organism>
<name>A0A0S4JH29_BODSA</name>
<evidence type="ECO:0000313" key="3">
    <source>
        <dbReference type="Proteomes" id="UP000051952"/>
    </source>
</evidence>
<dbReference type="AlphaFoldDB" id="A0A0S4JH29"/>
<feature type="region of interest" description="Disordered" evidence="1">
    <location>
        <begin position="192"/>
        <end position="216"/>
    </location>
</feature>
<feature type="compositionally biased region" description="Polar residues" evidence="1">
    <location>
        <begin position="343"/>
        <end position="357"/>
    </location>
</feature>
<keyword evidence="3" id="KW-1185">Reference proteome</keyword>
<evidence type="ECO:0000256" key="1">
    <source>
        <dbReference type="SAM" id="MobiDB-lite"/>
    </source>
</evidence>
<gene>
    <name evidence="2" type="ORF">BSAL_28825</name>
</gene>
<evidence type="ECO:0000313" key="2">
    <source>
        <dbReference type="EMBL" id="CUG90793.1"/>
    </source>
</evidence>
<dbReference type="Proteomes" id="UP000051952">
    <property type="component" value="Unassembled WGS sequence"/>
</dbReference>
<protein>
    <recommendedName>
        <fullName evidence="4">EF-hand domain-containing protein</fullName>
    </recommendedName>
</protein>
<dbReference type="SUPFAM" id="SSF47473">
    <property type="entry name" value="EF-hand"/>
    <property type="match status" value="1"/>
</dbReference>
<dbReference type="InterPro" id="IPR011992">
    <property type="entry name" value="EF-hand-dom_pair"/>
</dbReference>
<dbReference type="EMBL" id="CYKH01001865">
    <property type="protein sequence ID" value="CUG90793.1"/>
    <property type="molecule type" value="Genomic_DNA"/>
</dbReference>
<feature type="region of interest" description="Disordered" evidence="1">
    <location>
        <begin position="243"/>
        <end position="357"/>
    </location>
</feature>
<reference evidence="3" key="1">
    <citation type="submission" date="2015-09" db="EMBL/GenBank/DDBJ databases">
        <authorList>
            <consortium name="Pathogen Informatics"/>
        </authorList>
    </citation>
    <scope>NUCLEOTIDE SEQUENCE [LARGE SCALE GENOMIC DNA]</scope>
    <source>
        <strain evidence="3">Lake Konstanz</strain>
    </source>
</reference>